<gene>
    <name evidence="2" type="ORF">STPYR_11869</name>
</gene>
<evidence type="ECO:0000256" key="1">
    <source>
        <dbReference type="SAM" id="MobiDB-lite"/>
    </source>
</evidence>
<organism evidence="2">
    <name type="scientific">uncultured Stenotrophomonas sp</name>
    <dbReference type="NCBI Taxonomy" id="165438"/>
    <lineage>
        <taxon>Bacteria</taxon>
        <taxon>Pseudomonadati</taxon>
        <taxon>Pseudomonadota</taxon>
        <taxon>Gammaproteobacteria</taxon>
        <taxon>Lysobacterales</taxon>
        <taxon>Lysobacteraceae</taxon>
        <taxon>Stenotrophomonas</taxon>
        <taxon>environmental samples</taxon>
    </lineage>
</organism>
<evidence type="ECO:0000313" key="2">
    <source>
        <dbReference type="EMBL" id="SBV36939.1"/>
    </source>
</evidence>
<feature type="region of interest" description="Disordered" evidence="1">
    <location>
        <begin position="1"/>
        <end position="20"/>
    </location>
</feature>
<dbReference type="EMBL" id="FLTS01000001">
    <property type="protein sequence ID" value="SBV36939.1"/>
    <property type="molecule type" value="Genomic_DNA"/>
</dbReference>
<dbReference type="AlphaFoldDB" id="A0A1Y5Q3T5"/>
<name>A0A1Y5Q3T5_9GAMM</name>
<reference evidence="2" key="1">
    <citation type="submission" date="2016-03" db="EMBL/GenBank/DDBJ databases">
        <authorList>
            <person name="Ploux O."/>
        </authorList>
    </citation>
    <scope>NUCLEOTIDE SEQUENCE</scope>
    <source>
        <strain evidence="2">UC10</strain>
    </source>
</reference>
<protein>
    <submittedName>
        <fullName evidence="2">Uncharacterized protein</fullName>
    </submittedName>
</protein>
<feature type="region of interest" description="Disordered" evidence="1">
    <location>
        <begin position="58"/>
        <end position="81"/>
    </location>
</feature>
<proteinExistence type="predicted"/>
<sequence>MCERHAKSGAKPAPPGAYCEGNERRMRAIPIMGAAWPGCNVAGMAGLLSLRGARGCLRTSGSPPRGGLAPAQGAGSETRTG</sequence>
<accession>A0A1Y5Q3T5</accession>